<dbReference type="InterPro" id="IPR005358">
    <property type="entry name" value="Puta_zinc/iron-chelating_dom"/>
</dbReference>
<keyword evidence="3" id="KW-1185">Reference proteome</keyword>
<evidence type="ECO:0000313" key="3">
    <source>
        <dbReference type="Proteomes" id="UP000318528"/>
    </source>
</evidence>
<dbReference type="AlphaFoldDB" id="A0A553BUK5"/>
<dbReference type="EMBL" id="VJZL01000005">
    <property type="protein sequence ID" value="TRX11934.1"/>
    <property type="molecule type" value="Genomic_DNA"/>
</dbReference>
<gene>
    <name evidence="2" type="ORF">FNW11_04990</name>
    <name evidence="1" type="ORF">FNW12_05965</name>
</gene>
<dbReference type="PANTHER" id="PTHR35866:SF1">
    <property type="entry name" value="YKGJ FAMILY CYSTEINE CLUSTER PROTEIN"/>
    <property type="match status" value="1"/>
</dbReference>
<dbReference type="PANTHER" id="PTHR35866">
    <property type="entry name" value="PUTATIVE-RELATED"/>
    <property type="match status" value="1"/>
</dbReference>
<dbReference type="Proteomes" id="UP000318669">
    <property type="component" value="Unassembled WGS sequence"/>
</dbReference>
<dbReference type="OrthoDB" id="665764at2"/>
<sequence length="165" mass="19507">MKQIVNNLSKEAKDKHIENKKYFDKLKKKTPKNLDYVMQDLHDAEFKKTDCLKCANCCKTTGPLFTDADIERVSKYLRQKPQQFIEQYLRIDEDRDYVLQSVPCTFLDNENACMIYDVRPKACREFPHTDRKKFQQITDLTLKNVAICPAAYNIVEEMKKKLPLF</sequence>
<name>A0A553BUK5_9FLAO</name>
<evidence type="ECO:0000313" key="2">
    <source>
        <dbReference type="EMBL" id="TRX11934.1"/>
    </source>
</evidence>
<comment type="caution">
    <text evidence="2">The sequence shown here is derived from an EMBL/GenBank/DDBJ whole genome shotgun (WGS) entry which is preliminary data.</text>
</comment>
<dbReference type="Proteomes" id="UP000318528">
    <property type="component" value="Unassembled WGS sequence"/>
</dbReference>
<protein>
    <submittedName>
        <fullName evidence="2">YkgJ family cysteine cluster protein</fullName>
    </submittedName>
</protein>
<dbReference type="Pfam" id="PF03692">
    <property type="entry name" value="CxxCxxCC"/>
    <property type="match status" value="1"/>
</dbReference>
<proteinExistence type="predicted"/>
<organism evidence="2 4">
    <name type="scientific">Flavobacterium gawalongense</name>
    <dbReference type="NCBI Taxonomy" id="2594432"/>
    <lineage>
        <taxon>Bacteria</taxon>
        <taxon>Pseudomonadati</taxon>
        <taxon>Bacteroidota</taxon>
        <taxon>Flavobacteriia</taxon>
        <taxon>Flavobacteriales</taxon>
        <taxon>Flavobacteriaceae</taxon>
        <taxon>Flavobacterium</taxon>
    </lineage>
</organism>
<dbReference type="RefSeq" id="WP_143386785.1">
    <property type="nucleotide sequence ID" value="NZ_VJZL01000005.1"/>
</dbReference>
<dbReference type="EMBL" id="VJZN01000007">
    <property type="protein sequence ID" value="TRX07808.1"/>
    <property type="molecule type" value="Genomic_DNA"/>
</dbReference>
<reference evidence="3 4" key="1">
    <citation type="submission" date="2019-07" db="EMBL/GenBank/DDBJ databases">
        <title>Novel species of Flavobacterium.</title>
        <authorList>
            <person name="Liu Q."/>
            <person name="Xin Y.-H."/>
        </authorList>
    </citation>
    <scope>NUCLEOTIDE SEQUENCE [LARGE SCALE GENOMIC DNA]</scope>
    <source>
        <strain evidence="1 3">GSP39</strain>
        <strain evidence="2 4">GSR22</strain>
    </source>
</reference>
<evidence type="ECO:0000313" key="1">
    <source>
        <dbReference type="EMBL" id="TRX07808.1"/>
    </source>
</evidence>
<evidence type="ECO:0000313" key="4">
    <source>
        <dbReference type="Proteomes" id="UP000318669"/>
    </source>
</evidence>
<accession>A0A553BUK5</accession>